<dbReference type="Proteomes" id="UP000242474">
    <property type="component" value="Unassembled WGS sequence"/>
</dbReference>
<gene>
    <name evidence="1" type="ORF">COEREDRAFT_11883</name>
</gene>
<name>A0A2G5B1X6_COERN</name>
<dbReference type="STRING" id="763665.A0A2G5B1X6"/>
<evidence type="ECO:0000313" key="1">
    <source>
        <dbReference type="EMBL" id="PIA13023.1"/>
    </source>
</evidence>
<keyword evidence="2" id="KW-1185">Reference proteome</keyword>
<dbReference type="Gene3D" id="1.10.472.170">
    <property type="match status" value="1"/>
</dbReference>
<sequence>MGDDEPRKRMRLSKDASASLAGQCNDCGSMSLIQSGGDEYCGDCGAVVDSVILTSDYSYEAREEQNNYIRFKQHIDESDPGDVRFHNAWNQSMIKEAHVMIGGICTNLGQNGIVDRTRVIFDKSVKGLMKAKAKVVFGRNTVIRISACIYIAAQEDNRVVNLVDIARATHTSVFIIGREVKRTLRSLNMRFFESDPLLRAESSANRVFGFVLKTRDDTEMRKHTLDCISVSAKIGRLFPAQLLDFLSVREHLRPKLVEMTGLIMEFCRSCLLHTGMNPNTLACTAVAMGIEHIYVSCEDTDECALKRNQREVIFKFVSLSNGASHHTISRHVSATQKALIEASKTVPWLSGMKLTADSVSLHTADIVFCYGQARSWLFSLNPETPNDDVPAVVSTSTKVKSNMAEDTISGIPDLISKLSKAPSFARAETQREHRIKLLDKCNKNLLENSRDSNKGDDDRETVVIRKLQKLGVNRDTLLTMPIHTLEQIFSATARSRNLDGNAETLDLPTVGPEDMSEDEVRLYLHSEHNQENAAD</sequence>
<dbReference type="InterPro" id="IPR036915">
    <property type="entry name" value="Cyclin-like_sf"/>
</dbReference>
<proteinExistence type="predicted"/>
<dbReference type="EMBL" id="KZ303551">
    <property type="protein sequence ID" value="PIA13023.1"/>
    <property type="molecule type" value="Genomic_DNA"/>
</dbReference>
<protein>
    <recommendedName>
        <fullName evidence="3">TFIIB-type domain-containing protein</fullName>
    </recommendedName>
</protein>
<dbReference type="AlphaFoldDB" id="A0A2G5B1X6"/>
<dbReference type="CDD" id="cd00043">
    <property type="entry name" value="CYCLIN_SF"/>
    <property type="match status" value="1"/>
</dbReference>
<accession>A0A2G5B1X6</accession>
<reference evidence="1 2" key="1">
    <citation type="journal article" date="2015" name="Genome Biol. Evol.">
        <title>Phylogenomic analyses indicate that early fungi evolved digesting cell walls of algal ancestors of land plants.</title>
        <authorList>
            <person name="Chang Y."/>
            <person name="Wang S."/>
            <person name="Sekimoto S."/>
            <person name="Aerts A.L."/>
            <person name="Choi C."/>
            <person name="Clum A."/>
            <person name="LaButti K.M."/>
            <person name="Lindquist E.A."/>
            <person name="Yee Ngan C."/>
            <person name="Ohm R.A."/>
            <person name="Salamov A.A."/>
            <person name="Grigoriev I.V."/>
            <person name="Spatafora J.W."/>
            <person name="Berbee M.L."/>
        </authorList>
    </citation>
    <scope>NUCLEOTIDE SEQUENCE [LARGE SCALE GENOMIC DNA]</scope>
    <source>
        <strain evidence="1 2">NRRL 1564</strain>
    </source>
</reference>
<evidence type="ECO:0000313" key="2">
    <source>
        <dbReference type="Proteomes" id="UP000242474"/>
    </source>
</evidence>
<dbReference type="OrthoDB" id="5558378at2759"/>
<dbReference type="SUPFAM" id="SSF47954">
    <property type="entry name" value="Cyclin-like"/>
    <property type="match status" value="1"/>
</dbReference>
<organism evidence="1 2">
    <name type="scientific">Coemansia reversa (strain ATCC 12441 / NRRL 1564)</name>
    <dbReference type="NCBI Taxonomy" id="763665"/>
    <lineage>
        <taxon>Eukaryota</taxon>
        <taxon>Fungi</taxon>
        <taxon>Fungi incertae sedis</taxon>
        <taxon>Zoopagomycota</taxon>
        <taxon>Kickxellomycotina</taxon>
        <taxon>Kickxellomycetes</taxon>
        <taxon>Kickxellales</taxon>
        <taxon>Kickxellaceae</taxon>
        <taxon>Coemansia</taxon>
    </lineage>
</organism>
<evidence type="ECO:0008006" key="3">
    <source>
        <dbReference type="Google" id="ProtNLM"/>
    </source>
</evidence>